<sequence length="269" mass="30757">MKEIFKLLKSCFLFSLFLMVSCNTDSNKEGLPDEENWINLLEKNNLDDWTVKVKGYPAGENYNNTFKLENGVLKVDYSGYNDEFNNRFGHIYYKEPFSNYKLRLDYRFIGNQVADAASWAFKNSGVMIHCENPNQISLNQNFPVSIEVQLLGGDGTNDRPTANLCTPGTHVEIDNELVTNHCINSNSLTYHDEQWVKLEIEVYSDSLVKHFINGEKVMEYTNLIYGGEFASDASVPLEGEPVKSGYISLQSESHPIEFKNIELLELEDF</sequence>
<feature type="signal peptide" evidence="1">
    <location>
        <begin position="1"/>
        <end position="24"/>
    </location>
</feature>
<protein>
    <submittedName>
        <fullName evidence="3">DUF1080 domain-containing protein</fullName>
    </submittedName>
</protein>
<keyword evidence="1" id="KW-0732">Signal</keyword>
<evidence type="ECO:0000313" key="3">
    <source>
        <dbReference type="EMBL" id="MCA0132501.1"/>
    </source>
</evidence>
<keyword evidence="4" id="KW-1185">Reference proteome</keyword>
<evidence type="ECO:0000313" key="4">
    <source>
        <dbReference type="Proteomes" id="UP001198901"/>
    </source>
</evidence>
<dbReference type="Proteomes" id="UP001198901">
    <property type="component" value="Unassembled WGS sequence"/>
</dbReference>
<evidence type="ECO:0000259" key="2">
    <source>
        <dbReference type="Pfam" id="PF06439"/>
    </source>
</evidence>
<evidence type="ECO:0000256" key="1">
    <source>
        <dbReference type="SAM" id="SignalP"/>
    </source>
</evidence>
<accession>A0ABS7XU16</accession>
<gene>
    <name evidence="3" type="ORF">LBU54_07885</name>
</gene>
<dbReference type="RefSeq" id="WP_224528075.1">
    <property type="nucleotide sequence ID" value="NZ_JAIUJR010000004.1"/>
</dbReference>
<dbReference type="Gene3D" id="2.60.120.560">
    <property type="entry name" value="Exo-inulinase, domain 1"/>
    <property type="match status" value="1"/>
</dbReference>
<reference evidence="4" key="1">
    <citation type="submission" date="2023-07" db="EMBL/GenBank/DDBJ databases">
        <authorList>
            <person name="Yue Y."/>
        </authorList>
    </citation>
    <scope>NUCLEOTIDE SEQUENCE [LARGE SCALE GENOMIC DNA]</scope>
    <source>
        <strain evidence="4">D23</strain>
    </source>
</reference>
<dbReference type="InterPro" id="IPR010496">
    <property type="entry name" value="AL/BT2_dom"/>
</dbReference>
<name>A0ABS7XU16_9FLAO</name>
<proteinExistence type="predicted"/>
<comment type="caution">
    <text evidence="3">The sequence shown here is derived from an EMBL/GenBank/DDBJ whole genome shotgun (WGS) entry which is preliminary data.</text>
</comment>
<feature type="chain" id="PRO_5046348061" evidence="1">
    <location>
        <begin position="25"/>
        <end position="269"/>
    </location>
</feature>
<dbReference type="Pfam" id="PF06439">
    <property type="entry name" value="3keto-disac_hyd"/>
    <property type="match status" value="1"/>
</dbReference>
<dbReference type="EMBL" id="JAIUJR010000004">
    <property type="protein sequence ID" value="MCA0132501.1"/>
    <property type="molecule type" value="Genomic_DNA"/>
</dbReference>
<feature type="domain" description="3-keto-alpha-glucoside-1,2-lyase/3-keto-2-hydroxy-glucal hydratase" evidence="2">
    <location>
        <begin position="37"/>
        <end position="263"/>
    </location>
</feature>
<organism evidence="3 4">
    <name type="scientific">Winogradskyella alexanderae</name>
    <dbReference type="NCBI Taxonomy" id="2877123"/>
    <lineage>
        <taxon>Bacteria</taxon>
        <taxon>Pseudomonadati</taxon>
        <taxon>Bacteroidota</taxon>
        <taxon>Flavobacteriia</taxon>
        <taxon>Flavobacteriales</taxon>
        <taxon>Flavobacteriaceae</taxon>
        <taxon>Winogradskyella</taxon>
    </lineage>
</organism>
<dbReference type="PROSITE" id="PS51257">
    <property type="entry name" value="PROKAR_LIPOPROTEIN"/>
    <property type="match status" value="1"/>
</dbReference>